<dbReference type="PROSITE" id="PS00409">
    <property type="entry name" value="PROKAR_NTER_METHYL"/>
    <property type="match status" value="1"/>
</dbReference>
<dbReference type="NCBIfam" id="TIGR02532">
    <property type="entry name" value="IV_pilin_GFxxxE"/>
    <property type="match status" value="1"/>
</dbReference>
<evidence type="ECO:0000313" key="2">
    <source>
        <dbReference type="EMBL" id="SEQ79854.1"/>
    </source>
</evidence>
<evidence type="ECO:0000313" key="3">
    <source>
        <dbReference type="Proteomes" id="UP000199766"/>
    </source>
</evidence>
<keyword evidence="1" id="KW-0472">Membrane</keyword>
<name>A0A1H9IZ21_9BURK</name>
<keyword evidence="1" id="KW-1133">Transmembrane helix</keyword>
<keyword evidence="1" id="KW-0812">Transmembrane</keyword>
<reference evidence="2 3" key="1">
    <citation type="submission" date="2016-10" db="EMBL/GenBank/DDBJ databases">
        <authorList>
            <person name="de Groot N.N."/>
        </authorList>
    </citation>
    <scope>NUCLEOTIDE SEQUENCE [LARGE SCALE GENOMIC DNA]</scope>
    <source>
        <strain evidence="2 3">ATCC 35958</strain>
    </source>
</reference>
<accession>A0A1H9IZ21</accession>
<dbReference type="OrthoDB" id="8912053at2"/>
<dbReference type="Proteomes" id="UP000199766">
    <property type="component" value="Unassembled WGS sequence"/>
</dbReference>
<dbReference type="RefSeq" id="WP_091454400.1">
    <property type="nucleotide sequence ID" value="NZ_FOGD01000002.1"/>
</dbReference>
<dbReference type="AlphaFoldDB" id="A0A1H9IZ21"/>
<evidence type="ECO:0000256" key="1">
    <source>
        <dbReference type="SAM" id="Phobius"/>
    </source>
</evidence>
<protein>
    <submittedName>
        <fullName evidence="2">Prepilin-type N-terminal cleavage/methylation domain-containing protein</fullName>
    </submittedName>
</protein>
<dbReference type="Pfam" id="PF07963">
    <property type="entry name" value="N_methyl"/>
    <property type="match status" value="1"/>
</dbReference>
<dbReference type="EMBL" id="FOGD01000002">
    <property type="protein sequence ID" value="SEQ79854.1"/>
    <property type="molecule type" value="Genomic_DNA"/>
</dbReference>
<keyword evidence="3" id="KW-1185">Reference proteome</keyword>
<gene>
    <name evidence="2" type="ORF">SAMN02982919_01262</name>
</gene>
<sequence length="219" mass="23868">MKRLQHLGPRQQGFTLLELIVALALSSLVAMVGTVALSMSSDFYARNQSRTQARDSVRAVERILRHEWAGRGLRVASDGAVLEFDTVHPLQLPKGAAVLPLPLARVRYRCEPSAGGRGWSLLYQVQPLPPPLPVGASTTRLPPPPKTEEGTQTVLAAQLQVCAFSFLLQGLNAQGQPEPRWVKRWEPTQPPPALLRLALSGLHADVPPVVYSADRDGAR</sequence>
<proteinExistence type="predicted"/>
<dbReference type="STRING" id="180197.SAMN02982919_01262"/>
<dbReference type="InterPro" id="IPR012902">
    <property type="entry name" value="N_methyl_site"/>
</dbReference>
<organism evidence="2 3">
    <name type="scientific">Giesbergeria anulus</name>
    <dbReference type="NCBI Taxonomy" id="180197"/>
    <lineage>
        <taxon>Bacteria</taxon>
        <taxon>Pseudomonadati</taxon>
        <taxon>Pseudomonadota</taxon>
        <taxon>Betaproteobacteria</taxon>
        <taxon>Burkholderiales</taxon>
        <taxon>Comamonadaceae</taxon>
        <taxon>Giesbergeria</taxon>
    </lineage>
</organism>
<feature type="transmembrane region" description="Helical" evidence="1">
    <location>
        <begin position="20"/>
        <end position="40"/>
    </location>
</feature>